<dbReference type="GO" id="GO:0005694">
    <property type="term" value="C:chromosome"/>
    <property type="evidence" value="ECO:0007669"/>
    <property type="project" value="InterPro"/>
</dbReference>
<protein>
    <submittedName>
        <fullName evidence="3">NERD nuclease</fullName>
    </submittedName>
</protein>
<evidence type="ECO:0000259" key="2">
    <source>
        <dbReference type="PROSITE" id="PS50965"/>
    </source>
</evidence>
<keyword evidence="4" id="KW-1185">Reference proteome</keyword>
<dbReference type="InterPro" id="IPR011528">
    <property type="entry name" value="NERD"/>
</dbReference>
<dbReference type="PROSITE" id="PS50965">
    <property type="entry name" value="NERD"/>
    <property type="match status" value="1"/>
</dbReference>
<dbReference type="EMBL" id="MJAT01000040">
    <property type="protein sequence ID" value="OEH84139.1"/>
    <property type="molecule type" value="Genomic_DNA"/>
</dbReference>
<dbReference type="Proteomes" id="UP000095255">
    <property type="component" value="Unassembled WGS sequence"/>
</dbReference>
<dbReference type="AlphaFoldDB" id="A0A1E5L2J2"/>
<dbReference type="Pfam" id="PF08378">
    <property type="entry name" value="NERD"/>
    <property type="match status" value="1"/>
</dbReference>
<keyword evidence="1" id="KW-0472">Membrane</keyword>
<proteinExistence type="predicted"/>
<dbReference type="Pfam" id="PF01396">
    <property type="entry name" value="Zn_ribbon_Top1"/>
    <property type="match status" value="1"/>
</dbReference>
<evidence type="ECO:0000256" key="1">
    <source>
        <dbReference type="SAM" id="Phobius"/>
    </source>
</evidence>
<name>A0A1E5L2J2_9FIRM</name>
<dbReference type="InterPro" id="IPR013498">
    <property type="entry name" value="Topo_IA_Znf"/>
</dbReference>
<comment type="caution">
    <text evidence="3">The sequence shown here is derived from an EMBL/GenBank/DDBJ whole genome shotgun (WGS) entry which is preliminary data.</text>
</comment>
<gene>
    <name evidence="3" type="ORF">BHU72_12085</name>
</gene>
<keyword evidence="1" id="KW-0812">Transmembrane</keyword>
<dbReference type="GO" id="GO:0006265">
    <property type="term" value="P:DNA topological change"/>
    <property type="evidence" value="ECO:0007669"/>
    <property type="project" value="InterPro"/>
</dbReference>
<dbReference type="RefSeq" id="WP_069703376.1">
    <property type="nucleotide sequence ID" value="NZ_MJAT01000040.1"/>
</dbReference>
<organism evidence="3 4">
    <name type="scientific">Desulfuribacillus stibiiarsenatis</name>
    <dbReference type="NCBI Taxonomy" id="1390249"/>
    <lineage>
        <taxon>Bacteria</taxon>
        <taxon>Bacillati</taxon>
        <taxon>Bacillota</taxon>
        <taxon>Desulfuribacillia</taxon>
        <taxon>Desulfuribacillales</taxon>
        <taxon>Desulfuribacillaceae</taxon>
        <taxon>Desulfuribacillus</taxon>
    </lineage>
</organism>
<dbReference type="Gene3D" id="3.30.65.10">
    <property type="entry name" value="Bacterial Topoisomerase I, domain 1"/>
    <property type="match status" value="1"/>
</dbReference>
<reference evidence="3 4" key="1">
    <citation type="submission" date="2016-09" db="EMBL/GenBank/DDBJ databases">
        <title>Desulfuribacillus arsenicus sp. nov., an obligately anaerobic, dissimilatory arsenic- and antimonate-reducing bacterium isolated from anoxic sediments.</title>
        <authorList>
            <person name="Abin C.A."/>
            <person name="Hollibaugh J.T."/>
        </authorList>
    </citation>
    <scope>NUCLEOTIDE SEQUENCE [LARGE SCALE GENOMIC DNA]</scope>
    <source>
        <strain evidence="3 4">MLFW-2</strain>
    </source>
</reference>
<dbReference type="STRING" id="1390249.BHU72_12085"/>
<dbReference type="GO" id="GO:0003916">
    <property type="term" value="F:DNA topoisomerase activity"/>
    <property type="evidence" value="ECO:0007669"/>
    <property type="project" value="InterPro"/>
</dbReference>
<sequence>MIFKMFTELWYLWALVIIVFFYSLFKPKIKGYLGEKAIAVILSRLDSEKYKIINDIMIEVNGKTSQIDHVIVSNYGIFVIETKNYKGWILGEERSEYWTQVIYKRKERLYNPIRQNYGHIQALKGILEAYSNVVFIPIVVFSVNSNLKIKTTSEVVYSVNLLKTIKKYNQEIISNKEKDEIFSKIVALNIVDKDSKKKHISDIRQNIIEKNVQVSHDVCPRCNGQLLKRKGKNGEFKGCSNFPKCRFTA</sequence>
<accession>A0A1E5L2J2</accession>
<evidence type="ECO:0000313" key="4">
    <source>
        <dbReference type="Proteomes" id="UP000095255"/>
    </source>
</evidence>
<keyword evidence="1" id="KW-1133">Transmembrane helix</keyword>
<dbReference type="GO" id="GO:0003677">
    <property type="term" value="F:DNA binding"/>
    <property type="evidence" value="ECO:0007669"/>
    <property type="project" value="InterPro"/>
</dbReference>
<dbReference type="SUPFAM" id="SSF57783">
    <property type="entry name" value="Zinc beta-ribbon"/>
    <property type="match status" value="1"/>
</dbReference>
<evidence type="ECO:0000313" key="3">
    <source>
        <dbReference type="EMBL" id="OEH84139.1"/>
    </source>
</evidence>
<dbReference type="OrthoDB" id="5782056at2"/>
<feature type="transmembrane region" description="Helical" evidence="1">
    <location>
        <begin position="6"/>
        <end position="25"/>
    </location>
</feature>
<feature type="domain" description="NERD" evidence="2">
    <location>
        <begin position="30"/>
        <end position="146"/>
    </location>
</feature>